<dbReference type="Gene3D" id="3.90.120.10">
    <property type="entry name" value="DNA Methylase, subunit A, domain 2"/>
    <property type="match status" value="1"/>
</dbReference>
<dbReference type="Gene3D" id="3.40.50.150">
    <property type="entry name" value="Vaccinia Virus protein VP39"/>
    <property type="match status" value="1"/>
</dbReference>
<dbReference type="InterPro" id="IPR029063">
    <property type="entry name" value="SAM-dependent_MTases_sf"/>
</dbReference>
<evidence type="ECO:0000256" key="6">
    <source>
        <dbReference type="ARBA" id="ARBA00047422"/>
    </source>
</evidence>
<dbReference type="InterPro" id="IPR050390">
    <property type="entry name" value="C5-Methyltransferase"/>
</dbReference>
<dbReference type="Proteomes" id="UP000199048">
    <property type="component" value="Unassembled WGS sequence"/>
</dbReference>
<evidence type="ECO:0000256" key="5">
    <source>
        <dbReference type="ARBA" id="ARBA00022747"/>
    </source>
</evidence>
<keyword evidence="3 7" id="KW-0808">Transferase</keyword>
<proteinExistence type="inferred from homology"/>
<dbReference type="PROSITE" id="PS51679">
    <property type="entry name" value="SAM_MT_C5"/>
    <property type="match status" value="1"/>
</dbReference>
<dbReference type="Pfam" id="PF00145">
    <property type="entry name" value="DNA_methylase"/>
    <property type="match status" value="1"/>
</dbReference>
<dbReference type="OrthoDB" id="9813719at2"/>
<dbReference type="PROSITE" id="PS00095">
    <property type="entry name" value="C5_MTASE_2"/>
    <property type="match status" value="1"/>
</dbReference>
<dbReference type="GO" id="GO:0032259">
    <property type="term" value="P:methylation"/>
    <property type="evidence" value="ECO:0007669"/>
    <property type="project" value="UniProtKB-KW"/>
</dbReference>
<accession>A0A1I4HUN3</accession>
<dbReference type="PRINTS" id="PR00105">
    <property type="entry name" value="C5METTRFRASE"/>
</dbReference>
<dbReference type="PANTHER" id="PTHR10629">
    <property type="entry name" value="CYTOSINE-SPECIFIC METHYLTRANSFERASE"/>
    <property type="match status" value="1"/>
</dbReference>
<keyword evidence="10" id="KW-1185">Reference proteome</keyword>
<dbReference type="InterPro" id="IPR001525">
    <property type="entry name" value="C5_MeTfrase"/>
</dbReference>
<feature type="region of interest" description="Disordered" evidence="8">
    <location>
        <begin position="1"/>
        <end position="30"/>
    </location>
</feature>
<feature type="compositionally biased region" description="Basic residues" evidence="8">
    <location>
        <begin position="7"/>
        <end position="17"/>
    </location>
</feature>
<feature type="active site" evidence="7">
    <location>
        <position position="127"/>
    </location>
</feature>
<dbReference type="InterPro" id="IPR031303">
    <property type="entry name" value="C5_meth_CS"/>
</dbReference>
<evidence type="ECO:0000256" key="3">
    <source>
        <dbReference type="ARBA" id="ARBA00022679"/>
    </source>
</evidence>
<evidence type="ECO:0000313" key="9">
    <source>
        <dbReference type="EMBL" id="SFL45888.1"/>
    </source>
</evidence>
<evidence type="ECO:0000256" key="4">
    <source>
        <dbReference type="ARBA" id="ARBA00022691"/>
    </source>
</evidence>
<gene>
    <name evidence="9" type="ORF">SAMN05192568_100570</name>
</gene>
<organism evidence="9 10">
    <name type="scientific">Methylobacterium pseudosasicola</name>
    <dbReference type="NCBI Taxonomy" id="582667"/>
    <lineage>
        <taxon>Bacteria</taxon>
        <taxon>Pseudomonadati</taxon>
        <taxon>Pseudomonadota</taxon>
        <taxon>Alphaproteobacteria</taxon>
        <taxon>Hyphomicrobiales</taxon>
        <taxon>Methylobacteriaceae</taxon>
        <taxon>Methylobacterium</taxon>
    </lineage>
</organism>
<comment type="catalytic activity">
    <reaction evidence="6">
        <text>a 2'-deoxycytidine in DNA + S-adenosyl-L-methionine = a 5-methyl-2'-deoxycytidine in DNA + S-adenosyl-L-homocysteine + H(+)</text>
        <dbReference type="Rhea" id="RHEA:13681"/>
        <dbReference type="Rhea" id="RHEA-COMP:11369"/>
        <dbReference type="Rhea" id="RHEA-COMP:11370"/>
        <dbReference type="ChEBI" id="CHEBI:15378"/>
        <dbReference type="ChEBI" id="CHEBI:57856"/>
        <dbReference type="ChEBI" id="CHEBI:59789"/>
        <dbReference type="ChEBI" id="CHEBI:85452"/>
        <dbReference type="ChEBI" id="CHEBI:85454"/>
        <dbReference type="EC" id="2.1.1.37"/>
    </reaction>
</comment>
<dbReference type="GO" id="GO:0009307">
    <property type="term" value="P:DNA restriction-modification system"/>
    <property type="evidence" value="ECO:0007669"/>
    <property type="project" value="UniProtKB-KW"/>
</dbReference>
<evidence type="ECO:0000256" key="2">
    <source>
        <dbReference type="ARBA" id="ARBA00022603"/>
    </source>
</evidence>
<reference evidence="10" key="1">
    <citation type="submission" date="2016-10" db="EMBL/GenBank/DDBJ databases">
        <authorList>
            <person name="Varghese N."/>
            <person name="Submissions S."/>
        </authorList>
    </citation>
    <scope>NUCLEOTIDE SEQUENCE [LARGE SCALE GENOMIC DNA]</scope>
    <source>
        <strain evidence="10">BL36</strain>
    </source>
</reference>
<dbReference type="STRING" id="582667.SAMN05192568_100570"/>
<evidence type="ECO:0000256" key="1">
    <source>
        <dbReference type="ARBA" id="ARBA00011975"/>
    </source>
</evidence>
<keyword evidence="4 7" id="KW-0949">S-adenosyl-L-methionine</keyword>
<evidence type="ECO:0000256" key="8">
    <source>
        <dbReference type="SAM" id="MobiDB-lite"/>
    </source>
</evidence>
<dbReference type="EC" id="2.1.1.37" evidence="1"/>
<evidence type="ECO:0000256" key="7">
    <source>
        <dbReference type="PROSITE-ProRule" id="PRU01016"/>
    </source>
</evidence>
<sequence>MAGGWKGARKAERRARRGAWQPSPRVRGRVPAVPAERGDAYTVTADAAARVVAVDLFCGAGGLTHGLERVGIDVALGVDLDARCEFPYTQNNKATFLPASVSALTGAEIKEAFGGAPYRLLAGCAPCQPFSSYSQGRKPSEDDRWNLLAEFGRLVVLSDANVVTMENVPKLVREKVFDDFVALLEANGFRVKHQIVDCVLYGVPQTRRRLVLLASKLGEIDLAPPGEIGGTSVADAIGHMPQLAAGGRDAEDRLHASALLSPMNLARIRASVPGGTWRDWPPELVADCHARKSGKTYPGVYGRMTWAAPSPTITTQYFGFGSGRFGHPQQDRAISLREGAILQSFPPGYRFVEDGKPVEVSVIGRLIGNAVPVKLGEAIGRSVLAHVREHAVA</sequence>
<keyword evidence="2 7" id="KW-0489">Methyltransferase</keyword>
<comment type="similarity">
    <text evidence="7">Belongs to the class I-like SAM-binding methyltransferase superfamily. C5-methyltransferase family.</text>
</comment>
<dbReference type="AlphaFoldDB" id="A0A1I4HUN3"/>
<dbReference type="GO" id="GO:0003886">
    <property type="term" value="F:DNA (cytosine-5-)-methyltransferase activity"/>
    <property type="evidence" value="ECO:0007669"/>
    <property type="project" value="UniProtKB-EC"/>
</dbReference>
<dbReference type="PANTHER" id="PTHR10629:SF52">
    <property type="entry name" value="DNA (CYTOSINE-5)-METHYLTRANSFERASE 1"/>
    <property type="match status" value="1"/>
</dbReference>
<evidence type="ECO:0000313" key="10">
    <source>
        <dbReference type="Proteomes" id="UP000199048"/>
    </source>
</evidence>
<dbReference type="EMBL" id="FOTK01000005">
    <property type="protein sequence ID" value="SFL45888.1"/>
    <property type="molecule type" value="Genomic_DNA"/>
</dbReference>
<dbReference type="SUPFAM" id="SSF53335">
    <property type="entry name" value="S-adenosyl-L-methionine-dependent methyltransferases"/>
    <property type="match status" value="1"/>
</dbReference>
<protein>
    <recommendedName>
        <fullName evidence="1">DNA (cytosine-5-)-methyltransferase</fullName>
        <ecNumber evidence="1">2.1.1.37</ecNumber>
    </recommendedName>
</protein>
<name>A0A1I4HUN3_9HYPH</name>
<keyword evidence="5" id="KW-0680">Restriction system</keyword>